<name>A0A091BWG8_STREI</name>
<sequence>MSDNIQEVLDGCLFFSVKRLDRALDKFTEEAFREIGMSHSYALVLFILNQENGKRYKDLANILCIAPPSLTKIIDKLASRDFVAIARDGRTKRVYITDRGREIIPIIWEVFHKTRQEFMEISQPCDFNNLIDQINHLTNQLK</sequence>
<dbReference type="RefSeq" id="WP_039696496.1">
    <property type="nucleotide sequence ID" value="NZ_AUZH01000013.1"/>
</dbReference>
<protein>
    <submittedName>
        <fullName evidence="6">DNA-binding transcriptional regulator, MarR family</fullName>
    </submittedName>
    <submittedName>
        <fullName evidence="5">MarR family transcriptional regulator</fullName>
    </submittedName>
</protein>
<dbReference type="SMART" id="SM00347">
    <property type="entry name" value="HTH_MARR"/>
    <property type="match status" value="1"/>
</dbReference>
<keyword evidence="2 6" id="KW-0238">DNA-binding</keyword>
<proteinExistence type="predicted"/>
<dbReference type="Proteomes" id="UP000182793">
    <property type="component" value="Unassembled WGS sequence"/>
</dbReference>
<dbReference type="AlphaFoldDB" id="A0A091BWG8"/>
<dbReference type="Pfam" id="PF01047">
    <property type="entry name" value="MarR"/>
    <property type="match status" value="1"/>
</dbReference>
<dbReference type="PANTHER" id="PTHR42756:SF1">
    <property type="entry name" value="TRANSCRIPTIONAL REPRESSOR OF EMRAB OPERON"/>
    <property type="match status" value="1"/>
</dbReference>
<keyword evidence="8" id="KW-1185">Reference proteome</keyword>
<dbReference type="EMBL" id="AUZH01000013">
    <property type="protein sequence ID" value="KFN88117.1"/>
    <property type="molecule type" value="Genomic_DNA"/>
</dbReference>
<evidence type="ECO:0000259" key="4">
    <source>
        <dbReference type="PROSITE" id="PS50995"/>
    </source>
</evidence>
<dbReference type="InterPro" id="IPR036388">
    <property type="entry name" value="WH-like_DNA-bd_sf"/>
</dbReference>
<dbReference type="Proteomes" id="UP000029382">
    <property type="component" value="Unassembled WGS sequence"/>
</dbReference>
<dbReference type="SUPFAM" id="SSF46785">
    <property type="entry name" value="Winged helix' DNA-binding domain"/>
    <property type="match status" value="1"/>
</dbReference>
<gene>
    <name evidence="5" type="ORF">H702_03935</name>
    <name evidence="6" type="ORF">SAMN02910290_00156</name>
</gene>
<feature type="domain" description="HTH marR-type" evidence="4">
    <location>
        <begin position="10"/>
        <end position="139"/>
    </location>
</feature>
<evidence type="ECO:0000256" key="3">
    <source>
        <dbReference type="ARBA" id="ARBA00023163"/>
    </source>
</evidence>
<reference evidence="6 8" key="2">
    <citation type="submission" date="2016-10" db="EMBL/GenBank/DDBJ databases">
        <authorList>
            <person name="Varghese N."/>
            <person name="Submissions S."/>
        </authorList>
    </citation>
    <scope>NUCLEOTIDE SEQUENCE [LARGE SCALE GENOMIC DNA]</scope>
    <source>
        <strain evidence="6 8">JB1</strain>
    </source>
</reference>
<evidence type="ECO:0000313" key="8">
    <source>
        <dbReference type="Proteomes" id="UP000182793"/>
    </source>
</evidence>
<dbReference type="InterPro" id="IPR000835">
    <property type="entry name" value="HTH_MarR-typ"/>
</dbReference>
<reference evidence="5 7" key="1">
    <citation type="journal article" date="2014" name="Genome Announc.">
        <title>Draft Genome Sequences of Streptococcus bovis Strains ATCC 33317 and JB1.</title>
        <authorList>
            <person name="Benahmed F.H."/>
            <person name="Gopinath G.R."/>
            <person name="Harbottle H."/>
            <person name="Cotta M.A."/>
            <person name="Luo Y."/>
            <person name="Henderson C."/>
            <person name="Teri P."/>
            <person name="Soppet D."/>
            <person name="Rasmussen M."/>
            <person name="Whitehead T.R."/>
            <person name="Davidson M."/>
        </authorList>
    </citation>
    <scope>NUCLEOTIDE SEQUENCE [LARGE SCALE GENOMIC DNA]</scope>
    <source>
        <strain evidence="5 7">JB1</strain>
    </source>
</reference>
<dbReference type="PROSITE" id="PS50995">
    <property type="entry name" value="HTH_MARR_2"/>
    <property type="match status" value="1"/>
</dbReference>
<evidence type="ECO:0000313" key="5">
    <source>
        <dbReference type="EMBL" id="KFN88117.1"/>
    </source>
</evidence>
<organism evidence="5 7">
    <name type="scientific">Streptococcus equinus JB1</name>
    <dbReference type="NCBI Taxonomy" id="1294274"/>
    <lineage>
        <taxon>Bacteria</taxon>
        <taxon>Bacillati</taxon>
        <taxon>Bacillota</taxon>
        <taxon>Bacilli</taxon>
        <taxon>Lactobacillales</taxon>
        <taxon>Streptococcaceae</taxon>
        <taxon>Streptococcus</taxon>
    </lineage>
</organism>
<accession>A0A091BWG8</accession>
<keyword evidence="1" id="KW-0805">Transcription regulation</keyword>
<dbReference type="GO" id="GO:0003677">
    <property type="term" value="F:DNA binding"/>
    <property type="evidence" value="ECO:0007669"/>
    <property type="project" value="UniProtKB-KW"/>
</dbReference>
<keyword evidence="3" id="KW-0804">Transcription</keyword>
<dbReference type="PANTHER" id="PTHR42756">
    <property type="entry name" value="TRANSCRIPTIONAL REGULATOR, MARR"/>
    <property type="match status" value="1"/>
</dbReference>
<dbReference type="Gene3D" id="1.10.10.10">
    <property type="entry name" value="Winged helix-like DNA-binding domain superfamily/Winged helix DNA-binding domain"/>
    <property type="match status" value="1"/>
</dbReference>
<dbReference type="EMBL" id="FOTG01000002">
    <property type="protein sequence ID" value="SFL03847.1"/>
    <property type="molecule type" value="Genomic_DNA"/>
</dbReference>
<evidence type="ECO:0000313" key="6">
    <source>
        <dbReference type="EMBL" id="SFL03847.1"/>
    </source>
</evidence>
<comment type="caution">
    <text evidence="5">The sequence shown here is derived from an EMBL/GenBank/DDBJ whole genome shotgun (WGS) entry which is preliminary data.</text>
</comment>
<dbReference type="InterPro" id="IPR036390">
    <property type="entry name" value="WH_DNA-bd_sf"/>
</dbReference>
<evidence type="ECO:0000313" key="7">
    <source>
        <dbReference type="Proteomes" id="UP000029382"/>
    </source>
</evidence>
<dbReference type="GO" id="GO:0003700">
    <property type="term" value="F:DNA-binding transcription factor activity"/>
    <property type="evidence" value="ECO:0007669"/>
    <property type="project" value="InterPro"/>
</dbReference>
<evidence type="ECO:0000256" key="2">
    <source>
        <dbReference type="ARBA" id="ARBA00023125"/>
    </source>
</evidence>
<evidence type="ECO:0000256" key="1">
    <source>
        <dbReference type="ARBA" id="ARBA00023015"/>
    </source>
</evidence>